<evidence type="ECO:0000313" key="4">
    <source>
        <dbReference type="Proteomes" id="UP000250163"/>
    </source>
</evidence>
<dbReference type="RefSeq" id="WP_112715549.1">
    <property type="nucleotide sequence ID" value="NZ_LS483250.1"/>
</dbReference>
<dbReference type="SUPFAM" id="SSF47090">
    <property type="entry name" value="PGBD-like"/>
    <property type="match status" value="1"/>
</dbReference>
<name>A0A330LQD2_9GAMM</name>
<evidence type="ECO:0008006" key="5">
    <source>
        <dbReference type="Google" id="ProtNLM"/>
    </source>
</evidence>
<proteinExistence type="predicted"/>
<dbReference type="OrthoDB" id="490494at2"/>
<organism evidence="3 4">
    <name type="scientific">Moritella yayanosii</name>
    <dbReference type="NCBI Taxonomy" id="69539"/>
    <lineage>
        <taxon>Bacteria</taxon>
        <taxon>Pseudomonadati</taxon>
        <taxon>Pseudomonadota</taxon>
        <taxon>Gammaproteobacteria</taxon>
        <taxon>Alteromonadales</taxon>
        <taxon>Moritellaceae</taxon>
        <taxon>Moritella</taxon>
    </lineage>
</organism>
<sequence>MDKLVELKRGDDDASKTWGGNTEKDILAYIVKDLQKDLKSIGTFTGTENGIFGPKTEKALKIFQWTCANIDKCIKNKMTVTRIKKATIIASGVLNKATNDELKMWIKNSQVVTGDLIRISFSDLTNIEAGPNFKKLSAKKVFKDEIVISKGAKKLLEDLNEKAKKKSVTIKLNQAFREHGVRVSGAVVTPANKSQHLIGHALDCNIVDGTSWNNSSDFKNKKHTQNAKDIVKDLKIAGYRWGGDFIPVDTPHFDSKIESLTFAYDAKFFLNQRMISEGHNIPKDNL</sequence>
<dbReference type="Gene3D" id="3.30.1380.10">
    <property type="match status" value="1"/>
</dbReference>
<dbReference type="GO" id="GO:0008233">
    <property type="term" value="F:peptidase activity"/>
    <property type="evidence" value="ECO:0007669"/>
    <property type="project" value="InterPro"/>
</dbReference>
<gene>
    <name evidence="3" type="ORF">MORIYA_2604</name>
</gene>
<dbReference type="Pfam" id="PF01471">
    <property type="entry name" value="PG_binding_1"/>
    <property type="match status" value="1"/>
</dbReference>
<dbReference type="Proteomes" id="UP000250163">
    <property type="component" value="Chromosome MORIYA"/>
</dbReference>
<dbReference type="InterPro" id="IPR009045">
    <property type="entry name" value="Zn_M74/Hedgehog-like"/>
</dbReference>
<dbReference type="InterPro" id="IPR039561">
    <property type="entry name" value="Peptidase_M15C"/>
</dbReference>
<feature type="domain" description="Peptidoglycan binding-like" evidence="1">
    <location>
        <begin position="31"/>
        <end position="65"/>
    </location>
</feature>
<evidence type="ECO:0000313" key="3">
    <source>
        <dbReference type="EMBL" id="SQD79080.1"/>
    </source>
</evidence>
<dbReference type="Gene3D" id="1.10.101.10">
    <property type="entry name" value="PGBD-like superfamily/PGBD"/>
    <property type="match status" value="1"/>
</dbReference>
<dbReference type="KEGG" id="mya:MORIYA_2604"/>
<protein>
    <recommendedName>
        <fullName evidence="5">Peptidase M15C domain-containing protein</fullName>
    </recommendedName>
</protein>
<evidence type="ECO:0000259" key="1">
    <source>
        <dbReference type="Pfam" id="PF01471"/>
    </source>
</evidence>
<dbReference type="InterPro" id="IPR036365">
    <property type="entry name" value="PGBD-like_sf"/>
</dbReference>
<accession>A0A330LQD2</accession>
<keyword evidence="4" id="KW-1185">Reference proteome</keyword>
<reference evidence="4" key="1">
    <citation type="submission" date="2018-05" db="EMBL/GenBank/DDBJ databases">
        <authorList>
            <person name="Cea G.-C."/>
            <person name="William W."/>
        </authorList>
    </citation>
    <scope>NUCLEOTIDE SEQUENCE [LARGE SCALE GENOMIC DNA]</scope>
    <source>
        <strain evidence="4">DB21MT 5</strain>
    </source>
</reference>
<dbReference type="Pfam" id="PF13539">
    <property type="entry name" value="Peptidase_M15_4"/>
    <property type="match status" value="1"/>
</dbReference>
<dbReference type="SUPFAM" id="SSF55166">
    <property type="entry name" value="Hedgehog/DD-peptidase"/>
    <property type="match status" value="1"/>
</dbReference>
<evidence type="ECO:0000259" key="2">
    <source>
        <dbReference type="Pfam" id="PF13539"/>
    </source>
</evidence>
<feature type="domain" description="Peptidase M15C" evidence="2">
    <location>
        <begin position="192"/>
        <end position="254"/>
    </location>
</feature>
<dbReference type="AlphaFoldDB" id="A0A330LQD2"/>
<dbReference type="InterPro" id="IPR002477">
    <property type="entry name" value="Peptidoglycan-bd-like"/>
</dbReference>
<dbReference type="EMBL" id="LS483250">
    <property type="protein sequence ID" value="SQD79080.1"/>
    <property type="molecule type" value="Genomic_DNA"/>
</dbReference>
<dbReference type="InterPro" id="IPR036366">
    <property type="entry name" value="PGBDSf"/>
</dbReference>